<name>A0A183C306_GLOPA</name>
<feature type="region of interest" description="Disordered" evidence="1">
    <location>
        <begin position="132"/>
        <end position="173"/>
    </location>
</feature>
<dbReference type="WBParaSite" id="GPLIN_000725000">
    <property type="protein sequence ID" value="GPLIN_000725000"/>
    <property type="gene ID" value="GPLIN_000725000"/>
</dbReference>
<protein>
    <submittedName>
        <fullName evidence="3">SH2 domain-containing protein</fullName>
    </submittedName>
</protein>
<evidence type="ECO:0000313" key="2">
    <source>
        <dbReference type="Proteomes" id="UP000050741"/>
    </source>
</evidence>
<evidence type="ECO:0000313" key="3">
    <source>
        <dbReference type="WBParaSite" id="GPLIN_000725000"/>
    </source>
</evidence>
<accession>A0A183C306</accession>
<dbReference type="AlphaFoldDB" id="A0A183C306"/>
<dbReference type="InterPro" id="IPR036085">
    <property type="entry name" value="PAZ_dom_sf"/>
</dbReference>
<proteinExistence type="predicted"/>
<organism evidence="2 3">
    <name type="scientific">Globodera pallida</name>
    <name type="common">Potato cyst nematode worm</name>
    <name type="synonym">Heterodera pallida</name>
    <dbReference type="NCBI Taxonomy" id="36090"/>
    <lineage>
        <taxon>Eukaryota</taxon>
        <taxon>Metazoa</taxon>
        <taxon>Ecdysozoa</taxon>
        <taxon>Nematoda</taxon>
        <taxon>Chromadorea</taxon>
        <taxon>Rhabditida</taxon>
        <taxon>Tylenchina</taxon>
        <taxon>Tylenchomorpha</taxon>
        <taxon>Tylenchoidea</taxon>
        <taxon>Heteroderidae</taxon>
        <taxon>Heteroderinae</taxon>
        <taxon>Globodera</taxon>
    </lineage>
</organism>
<sequence>MIIKNVWEERGEGRAGVSPQGPPDRRRYEIYAPPFVSLREKEKVKVHQYFYIKYRIRLLYPQLKCVVEYHNKELLAIEESGEESDKSTEDHNYLDYLNFRRQTPAQQQETQRLAQEKENGRLLRVEAERKEKERVEAERKEKERVEAERKEKERVEAERKEKERLQRAEAERKEKARLQIENERKAKRQKWIEAGLKETERLRCA</sequence>
<dbReference type="SUPFAM" id="SSF101690">
    <property type="entry name" value="PAZ domain"/>
    <property type="match status" value="1"/>
</dbReference>
<evidence type="ECO:0000256" key="1">
    <source>
        <dbReference type="SAM" id="MobiDB-lite"/>
    </source>
</evidence>
<keyword evidence="2" id="KW-1185">Reference proteome</keyword>
<reference evidence="2" key="1">
    <citation type="submission" date="2013-12" db="EMBL/GenBank/DDBJ databases">
        <authorList>
            <person name="Aslett M."/>
        </authorList>
    </citation>
    <scope>NUCLEOTIDE SEQUENCE [LARGE SCALE GENOMIC DNA]</scope>
    <source>
        <strain evidence="2">Lindley</strain>
    </source>
</reference>
<reference evidence="3" key="3">
    <citation type="submission" date="2016-06" db="UniProtKB">
        <authorList>
            <consortium name="WormBaseParasite"/>
        </authorList>
    </citation>
    <scope>IDENTIFICATION</scope>
</reference>
<dbReference type="Proteomes" id="UP000050741">
    <property type="component" value="Unassembled WGS sequence"/>
</dbReference>
<reference evidence="2" key="2">
    <citation type="submission" date="2014-05" db="EMBL/GenBank/DDBJ databases">
        <title>The genome and life-stage specific transcriptomes of Globodera pallida elucidate key aspects of plant parasitism by a cyst nematode.</title>
        <authorList>
            <person name="Cotton J.A."/>
            <person name="Lilley C.J."/>
            <person name="Jones L.M."/>
            <person name="Kikuchi T."/>
            <person name="Reid A.J."/>
            <person name="Thorpe P."/>
            <person name="Tsai I.J."/>
            <person name="Beasley H."/>
            <person name="Blok V."/>
            <person name="Cock P.J.A."/>
            <person name="Van den Akker S.E."/>
            <person name="Holroyd N."/>
            <person name="Hunt M."/>
            <person name="Mantelin S."/>
            <person name="Naghra H."/>
            <person name="Pain A."/>
            <person name="Palomares-Rius J.E."/>
            <person name="Zarowiecki M."/>
            <person name="Berriman M."/>
            <person name="Jones J.T."/>
            <person name="Urwin P.E."/>
        </authorList>
    </citation>
    <scope>NUCLEOTIDE SEQUENCE [LARGE SCALE GENOMIC DNA]</scope>
    <source>
        <strain evidence="2">Lindley</strain>
    </source>
</reference>